<dbReference type="InterPro" id="IPR042277">
    <property type="entry name" value="IST1-like"/>
</dbReference>
<sequence>MLDQRKSKSLVDVMLTPLRVFDQRKSKSMVNIMFTPLHTLLNHKPTRGATPLHLPRIFNFFSSGNWSKASKCKKLLRLLQRRLKLLKDTRCSILQQSRNDAAQFLRCGAHQIAHKRAAQIFKDESMLEVYDLLDAFCEVIILNLPYIRKQQDCPTDINEAASTLVFASARCGRLPELRKLRMLFGERYGHEFNMTALDLLPGNLVNLTVIENLSGRSVPNDAKNRILDEISSSLQVEPFPLEYTPERQQQLEIPDNQSLTLTSLQESLKNTSKIIPENGIRVRHSGYEESDVHASRVSTNEGNEEGNKSPSALNYPKIPFPVESYKQVGLFKGCTSEETVYLDDIEEFKYSICKDGDSIQDLSIFSFKVSNIPTERNSSYLRATSMPSERPKNVQSDSILRSSSFPLQHSTNHWSNAPRSPHVHPKLPEYDDIAEQFMALKEAAMQKKFMEERSNSFSFKHSNNHWNNAPLSP</sequence>
<comment type="similarity">
    <text evidence="1">Belongs to the IST1 family.</text>
</comment>
<keyword evidence="4" id="KW-1185">Reference proteome</keyword>
<dbReference type="EMBL" id="JAUIZM010000002">
    <property type="protein sequence ID" value="KAK1397872.1"/>
    <property type="molecule type" value="Genomic_DNA"/>
</dbReference>
<dbReference type="Proteomes" id="UP001237642">
    <property type="component" value="Unassembled WGS sequence"/>
</dbReference>
<feature type="region of interest" description="Disordered" evidence="2">
    <location>
        <begin position="286"/>
        <end position="312"/>
    </location>
</feature>
<dbReference type="Gene3D" id="1.20.1260.60">
    <property type="entry name" value="Vacuolar protein sorting-associated protein Ist1"/>
    <property type="match status" value="1"/>
</dbReference>
<dbReference type="Pfam" id="PF03398">
    <property type="entry name" value="Ist1"/>
    <property type="match status" value="1"/>
</dbReference>
<name>A0AAD8J8J7_9APIA</name>
<dbReference type="FunFam" id="1.20.1260.60:FF:000002">
    <property type="entry name" value="Vacuolar protein sorting-associated protein IST1"/>
    <property type="match status" value="1"/>
</dbReference>
<dbReference type="InterPro" id="IPR005061">
    <property type="entry name" value="Ist1"/>
</dbReference>
<reference evidence="3" key="2">
    <citation type="submission" date="2023-05" db="EMBL/GenBank/DDBJ databases">
        <authorList>
            <person name="Schelkunov M.I."/>
        </authorList>
    </citation>
    <scope>NUCLEOTIDE SEQUENCE</scope>
    <source>
        <strain evidence="3">Hsosn_3</strain>
        <tissue evidence="3">Leaf</tissue>
    </source>
</reference>
<reference evidence="3" key="1">
    <citation type="submission" date="2023-02" db="EMBL/GenBank/DDBJ databases">
        <title>Genome of toxic invasive species Heracleum sosnowskyi carries increased number of genes despite the absence of recent whole-genome duplications.</title>
        <authorList>
            <person name="Schelkunov M."/>
            <person name="Shtratnikova V."/>
            <person name="Makarenko M."/>
            <person name="Klepikova A."/>
            <person name="Omelchenko D."/>
            <person name="Novikova G."/>
            <person name="Obukhova E."/>
            <person name="Bogdanov V."/>
            <person name="Penin A."/>
            <person name="Logacheva M."/>
        </authorList>
    </citation>
    <scope>NUCLEOTIDE SEQUENCE</scope>
    <source>
        <strain evidence="3">Hsosn_3</strain>
        <tissue evidence="3">Leaf</tissue>
    </source>
</reference>
<dbReference type="GO" id="GO:0015031">
    <property type="term" value="P:protein transport"/>
    <property type="evidence" value="ECO:0007669"/>
    <property type="project" value="InterPro"/>
</dbReference>
<accession>A0AAD8J8J7</accession>
<evidence type="ECO:0000313" key="3">
    <source>
        <dbReference type="EMBL" id="KAK1397872.1"/>
    </source>
</evidence>
<evidence type="ECO:0000256" key="2">
    <source>
        <dbReference type="SAM" id="MobiDB-lite"/>
    </source>
</evidence>
<dbReference type="PANTHER" id="PTHR12161">
    <property type="entry name" value="IST1 FAMILY MEMBER"/>
    <property type="match status" value="1"/>
</dbReference>
<gene>
    <name evidence="3" type="ORF">POM88_007735</name>
</gene>
<proteinExistence type="inferred from homology"/>
<protein>
    <recommendedName>
        <fullName evidence="5">IST1-like protein</fullName>
    </recommendedName>
</protein>
<dbReference type="PANTHER" id="PTHR12161:SF44">
    <property type="entry name" value="REGULATOR OF VPS4 ACTIVITY IN THE MVB PATHWAY PROTEIN"/>
    <property type="match status" value="1"/>
</dbReference>
<evidence type="ECO:0008006" key="5">
    <source>
        <dbReference type="Google" id="ProtNLM"/>
    </source>
</evidence>
<dbReference type="AlphaFoldDB" id="A0AAD8J8J7"/>
<organism evidence="3 4">
    <name type="scientific">Heracleum sosnowskyi</name>
    <dbReference type="NCBI Taxonomy" id="360622"/>
    <lineage>
        <taxon>Eukaryota</taxon>
        <taxon>Viridiplantae</taxon>
        <taxon>Streptophyta</taxon>
        <taxon>Embryophyta</taxon>
        <taxon>Tracheophyta</taxon>
        <taxon>Spermatophyta</taxon>
        <taxon>Magnoliopsida</taxon>
        <taxon>eudicotyledons</taxon>
        <taxon>Gunneridae</taxon>
        <taxon>Pentapetalae</taxon>
        <taxon>asterids</taxon>
        <taxon>campanulids</taxon>
        <taxon>Apiales</taxon>
        <taxon>Apiaceae</taxon>
        <taxon>Apioideae</taxon>
        <taxon>apioid superclade</taxon>
        <taxon>Tordylieae</taxon>
        <taxon>Tordyliinae</taxon>
        <taxon>Heracleum</taxon>
    </lineage>
</organism>
<evidence type="ECO:0000256" key="1">
    <source>
        <dbReference type="ARBA" id="ARBA00005536"/>
    </source>
</evidence>
<evidence type="ECO:0000313" key="4">
    <source>
        <dbReference type="Proteomes" id="UP001237642"/>
    </source>
</evidence>
<comment type="caution">
    <text evidence="3">The sequence shown here is derived from an EMBL/GenBank/DDBJ whole genome shotgun (WGS) entry which is preliminary data.</text>
</comment>